<keyword evidence="1 4" id="KW-0812">Transmembrane</keyword>
<dbReference type="Proteomes" id="UP001244640">
    <property type="component" value="Unassembled WGS sequence"/>
</dbReference>
<dbReference type="InterPro" id="IPR032508">
    <property type="entry name" value="FecR_C"/>
</dbReference>
<dbReference type="PIRSF" id="PIRSF018266">
    <property type="entry name" value="FecR"/>
    <property type="match status" value="1"/>
</dbReference>
<dbReference type="Gene3D" id="3.55.50.30">
    <property type="match status" value="1"/>
</dbReference>
<evidence type="ECO:0000256" key="1">
    <source>
        <dbReference type="SAM" id="Phobius"/>
    </source>
</evidence>
<feature type="domain" description="Protein FecR C-terminal" evidence="3">
    <location>
        <begin position="288"/>
        <end position="353"/>
    </location>
</feature>
<evidence type="ECO:0000259" key="2">
    <source>
        <dbReference type="Pfam" id="PF04773"/>
    </source>
</evidence>
<keyword evidence="5" id="KW-1185">Reference proteome</keyword>
<evidence type="ECO:0000313" key="4">
    <source>
        <dbReference type="EMBL" id="MDQ1149424.1"/>
    </source>
</evidence>
<dbReference type="Pfam" id="PF04773">
    <property type="entry name" value="FecR"/>
    <property type="match status" value="1"/>
</dbReference>
<name>A0ABU0U3K8_9SPHI</name>
<dbReference type="PANTHER" id="PTHR30273:SF2">
    <property type="entry name" value="PROTEIN FECR"/>
    <property type="match status" value="1"/>
</dbReference>
<dbReference type="InterPro" id="IPR006860">
    <property type="entry name" value="FecR"/>
</dbReference>
<dbReference type="InterPro" id="IPR012373">
    <property type="entry name" value="Ferrdict_sens_TM"/>
</dbReference>
<dbReference type="PANTHER" id="PTHR30273">
    <property type="entry name" value="PERIPLASMIC SIGNAL SENSOR AND SIGMA FACTOR ACTIVATOR FECR-RELATED"/>
    <property type="match status" value="1"/>
</dbReference>
<protein>
    <submittedName>
        <fullName evidence="4">Transmembrane sensor</fullName>
    </submittedName>
</protein>
<evidence type="ECO:0000313" key="5">
    <source>
        <dbReference type="Proteomes" id="UP001244640"/>
    </source>
</evidence>
<evidence type="ECO:0000259" key="3">
    <source>
        <dbReference type="Pfam" id="PF16344"/>
    </source>
</evidence>
<feature type="domain" description="FecR protein" evidence="2">
    <location>
        <begin position="152"/>
        <end position="245"/>
    </location>
</feature>
<dbReference type="Pfam" id="PF16344">
    <property type="entry name" value="FecR_C"/>
    <property type="match status" value="1"/>
</dbReference>
<organism evidence="4 5">
    <name type="scientific">Sphingobacterium zeae</name>
    <dbReference type="NCBI Taxonomy" id="1776859"/>
    <lineage>
        <taxon>Bacteria</taxon>
        <taxon>Pseudomonadati</taxon>
        <taxon>Bacteroidota</taxon>
        <taxon>Sphingobacteriia</taxon>
        <taxon>Sphingobacteriales</taxon>
        <taxon>Sphingobacteriaceae</taxon>
        <taxon>Sphingobacterium</taxon>
    </lineage>
</organism>
<keyword evidence="1" id="KW-1133">Transmembrane helix</keyword>
<proteinExistence type="predicted"/>
<dbReference type="EMBL" id="JAUTBA010000001">
    <property type="protein sequence ID" value="MDQ1149424.1"/>
    <property type="molecule type" value="Genomic_DNA"/>
</dbReference>
<accession>A0ABU0U3K8</accession>
<reference evidence="4 5" key="1">
    <citation type="submission" date="2023-07" db="EMBL/GenBank/DDBJ databases">
        <title>Functional and genomic diversity of the sorghum phyllosphere microbiome.</title>
        <authorList>
            <person name="Shade A."/>
        </authorList>
    </citation>
    <scope>NUCLEOTIDE SEQUENCE [LARGE SCALE GENOMIC DNA]</scope>
    <source>
        <strain evidence="4 5">SORGH_AS_0892</strain>
    </source>
</reference>
<dbReference type="Gene3D" id="2.60.120.1440">
    <property type="match status" value="1"/>
</dbReference>
<feature type="transmembrane region" description="Helical" evidence="1">
    <location>
        <begin position="112"/>
        <end position="131"/>
    </location>
</feature>
<keyword evidence="1" id="KW-0472">Membrane</keyword>
<comment type="caution">
    <text evidence="4">The sequence shown here is derived from an EMBL/GenBank/DDBJ whole genome shotgun (WGS) entry which is preliminary data.</text>
</comment>
<sequence>MKNNPVKNWISLLYTHIYMKKIYNDSVDLVTDESFVSYHNGNAKRAEIHFWTTWIAENPDKLHLVTEARTMLDALNVHISEGELQVEKDKLFAKLESKATAKTHQLGGKWRWIAAASILLIGAFSFHQIFLKGTTQPTLALHPTSTEEWLHVATKNGRMIKVNLSDGSQITLMGGSTLHYPKHFSKDTMCVLLNGDAHFNISKNAGRTFAVKTDNALVTVLGTQFLVEQVDSKNTRVSLFSGKIKLTNRNNKKQILLNPGQQGYVTTTNIHLDKFAPTQINNFPEGILHFQNAPFAEVARKMTQYYGIHLSLRKPDARWRYTGHFEKLPVEAALAAICFSKELSSKKIAKDTYVLY</sequence>
<gene>
    <name evidence="4" type="ORF">QE382_001408</name>
</gene>